<feature type="compositionally biased region" description="Basic residues" evidence="1">
    <location>
        <begin position="72"/>
        <end position="81"/>
    </location>
</feature>
<evidence type="ECO:0000313" key="3">
    <source>
        <dbReference type="Proteomes" id="UP001154252"/>
    </source>
</evidence>
<gene>
    <name evidence="2" type="ORF">PEGY_LOCUS10056</name>
</gene>
<evidence type="ECO:0000313" key="2">
    <source>
        <dbReference type="EMBL" id="CAG8909266.1"/>
    </source>
</evidence>
<dbReference type="Proteomes" id="UP001154252">
    <property type="component" value="Unassembled WGS sequence"/>
</dbReference>
<name>A0A9W4KNN9_9EURO</name>
<feature type="region of interest" description="Disordered" evidence="1">
    <location>
        <begin position="385"/>
        <end position="414"/>
    </location>
</feature>
<evidence type="ECO:0000256" key="1">
    <source>
        <dbReference type="SAM" id="MobiDB-lite"/>
    </source>
</evidence>
<feature type="compositionally biased region" description="Polar residues" evidence="1">
    <location>
        <begin position="438"/>
        <end position="450"/>
    </location>
</feature>
<feature type="compositionally biased region" description="Low complexity" evidence="1">
    <location>
        <begin position="751"/>
        <end position="762"/>
    </location>
</feature>
<dbReference type="AlphaFoldDB" id="A0A9W4KNN9"/>
<feature type="region of interest" description="Disordered" evidence="1">
    <location>
        <begin position="223"/>
        <end position="245"/>
    </location>
</feature>
<protein>
    <submittedName>
        <fullName evidence="2">Uncharacterized protein</fullName>
    </submittedName>
</protein>
<reference evidence="2" key="1">
    <citation type="submission" date="2021-07" db="EMBL/GenBank/DDBJ databases">
        <authorList>
            <person name="Branca A.L. A."/>
        </authorList>
    </citation>
    <scope>NUCLEOTIDE SEQUENCE</scope>
</reference>
<accession>A0A9W4KNN9</accession>
<proteinExistence type="predicted"/>
<organism evidence="2 3">
    <name type="scientific">Penicillium egyptiacum</name>
    <dbReference type="NCBI Taxonomy" id="1303716"/>
    <lineage>
        <taxon>Eukaryota</taxon>
        <taxon>Fungi</taxon>
        <taxon>Dikarya</taxon>
        <taxon>Ascomycota</taxon>
        <taxon>Pezizomycotina</taxon>
        <taxon>Eurotiomycetes</taxon>
        <taxon>Eurotiomycetidae</taxon>
        <taxon>Eurotiales</taxon>
        <taxon>Aspergillaceae</taxon>
        <taxon>Penicillium</taxon>
    </lineage>
</organism>
<feature type="compositionally biased region" description="Basic and acidic residues" evidence="1">
    <location>
        <begin position="49"/>
        <end position="59"/>
    </location>
</feature>
<feature type="compositionally biased region" description="Polar residues" evidence="1">
    <location>
        <begin position="61"/>
        <end position="71"/>
    </location>
</feature>
<feature type="compositionally biased region" description="Polar residues" evidence="1">
    <location>
        <begin position="711"/>
        <end position="723"/>
    </location>
</feature>
<feature type="region of interest" description="Disordered" evidence="1">
    <location>
        <begin position="694"/>
        <end position="765"/>
    </location>
</feature>
<feature type="region of interest" description="Disordered" evidence="1">
    <location>
        <begin position="101"/>
        <end position="139"/>
    </location>
</feature>
<keyword evidence="3" id="KW-1185">Reference proteome</keyword>
<sequence>MNKMRYNLPTLLALCQDTGVHCKWTSEARHCRRARPDRSKKKPILSENPRNRPTREPVRSSRPNKNPASKASKTRPTRNSKKSFEPVFSTSDAGFAQFLKKHTSPKHQRVTAGGRIVPMEPPRPPHLDGSSAAPTAETNDDESIVAHVFVDDQLRTGGRSGAIQENLTIIRSSTESDNNLHERLRSPLPASTSQFAVPVDSRVLSVSQAMESNIPYAEHFEYQPQDEDDPEFARRSPSAVQRYETPLEAQERRTRWYLIETLIDHDDFAIAQMMSLLLPFDILPGCDYYVQYVGRAWIFGIGAMIAARKLLSSKLQAHEMYLEEVNEFIALDPEIPPGDVCYHLRVYNINERARVLNAFDYYEMLAEESLANNPIDPGCITVGPAHQEQPGRTIHGGPSDNLGTDGTNEVERTKTSRAVDITDPNTGHRIQFQRQQSIATNDIRNGTGRTNGDDSEFDNMQVDGSSELLIRDHVNGNCNGNRSNSLFNQVQVDRRSELFHGASGTSGNMPAGSDDPLFDANNRLGIHLSPEMDSETEHSEIIPWIPQETWTECRPRNGSCISNTLPRNFGRNINNVRSALHSITEIDHEEHVIELTHKAENDGSHTPDLAFSIDDQNGLQYLQNELCRASVSSSLDDDQQTIRVSSPGPGLNEEMLSELSFDRQRRNSEVSDFQAPLIPPDFFDVFVVDVEGSGERRRRSSTGQPEDGMNHSRSGSFTMTMSSFGGDYPDDMSDTPLLSRNSPFGRYSPLSRNSPSRVISRSSVRRRPYVPVGGLSSVGSRMISSSLNARRRHDARENVRSARRSLTNSSRLIDDLRDEVPATTVLGFDAADSQQNTTYSPLYFSQLINASVRHTAPAIVNTSRINAYAHN</sequence>
<dbReference type="OrthoDB" id="5401902at2759"/>
<feature type="region of interest" description="Disordered" evidence="1">
    <location>
        <begin position="29"/>
        <end position="85"/>
    </location>
</feature>
<feature type="region of interest" description="Disordered" evidence="1">
    <location>
        <begin position="438"/>
        <end position="458"/>
    </location>
</feature>
<comment type="caution">
    <text evidence="2">The sequence shown here is derived from an EMBL/GenBank/DDBJ whole genome shotgun (WGS) entry which is preliminary data.</text>
</comment>
<dbReference type="EMBL" id="CAJVRC010000898">
    <property type="protein sequence ID" value="CAG8909266.1"/>
    <property type="molecule type" value="Genomic_DNA"/>
</dbReference>